<evidence type="ECO:0000259" key="1">
    <source>
        <dbReference type="PROSITE" id="PS51505"/>
    </source>
</evidence>
<dbReference type="InterPro" id="IPR013243">
    <property type="entry name" value="SCA7_dom"/>
</dbReference>
<evidence type="ECO:0000313" key="2">
    <source>
        <dbReference type="EMBL" id="CAG8521558.1"/>
    </source>
</evidence>
<reference evidence="2" key="1">
    <citation type="submission" date="2021-06" db="EMBL/GenBank/DDBJ databases">
        <authorList>
            <person name="Kallberg Y."/>
            <person name="Tangrot J."/>
            <person name="Rosling A."/>
        </authorList>
    </citation>
    <scope>NUCLEOTIDE SEQUENCE</scope>
    <source>
        <strain evidence="2">UK204</strain>
    </source>
</reference>
<dbReference type="GO" id="GO:0000124">
    <property type="term" value="C:SAGA complex"/>
    <property type="evidence" value="ECO:0007669"/>
    <property type="project" value="InterPro"/>
</dbReference>
<comment type="caution">
    <text evidence="2">The sequence shown here is derived from an EMBL/GenBank/DDBJ whole genome shotgun (WGS) entry which is preliminary data.</text>
</comment>
<dbReference type="Proteomes" id="UP000789570">
    <property type="component" value="Unassembled WGS sequence"/>
</dbReference>
<dbReference type="GO" id="GO:0031048">
    <property type="term" value="P:regulatory ncRNA-mediated heterochromatin formation"/>
    <property type="evidence" value="ECO:0007669"/>
    <property type="project" value="TreeGrafter"/>
</dbReference>
<dbReference type="Gene3D" id="6.10.140.1270">
    <property type="match status" value="1"/>
</dbReference>
<dbReference type="GO" id="GO:0015986">
    <property type="term" value="P:proton motive force-driven ATP synthesis"/>
    <property type="evidence" value="ECO:0007669"/>
    <property type="project" value="InterPro"/>
</dbReference>
<keyword evidence="3" id="KW-1185">Reference proteome</keyword>
<proteinExistence type="predicted"/>
<dbReference type="PROSITE" id="PS51505">
    <property type="entry name" value="SCA7"/>
    <property type="match status" value="1"/>
</dbReference>
<dbReference type="PANTHER" id="PTHR47805:SF1">
    <property type="entry name" value="SAGA-ASSOCIATED FACTOR 73"/>
    <property type="match status" value="1"/>
</dbReference>
<dbReference type="GO" id="GO:0006357">
    <property type="term" value="P:regulation of transcription by RNA polymerase II"/>
    <property type="evidence" value="ECO:0007669"/>
    <property type="project" value="TreeGrafter"/>
</dbReference>
<dbReference type="AlphaFoldDB" id="A0A9N9A9A6"/>
<name>A0A9N9A9A6_9GLOM</name>
<dbReference type="InterPro" id="IPR019711">
    <property type="entry name" value="ATP_synth_F0_suH"/>
</dbReference>
<dbReference type="OrthoDB" id="21678at2759"/>
<feature type="domain" description="SCA7" evidence="1">
    <location>
        <begin position="110"/>
        <end position="177"/>
    </location>
</feature>
<accession>A0A9N9A9A6</accession>
<dbReference type="GO" id="GO:1904802">
    <property type="term" value="P:RITS complex assembly"/>
    <property type="evidence" value="ECO:0007669"/>
    <property type="project" value="TreeGrafter"/>
</dbReference>
<dbReference type="Pfam" id="PF08313">
    <property type="entry name" value="SCA7"/>
    <property type="match status" value="1"/>
</dbReference>
<dbReference type="PANTHER" id="PTHR47805">
    <property type="entry name" value="SAGA-ASSOCIATED FACTOR 73"/>
    <property type="match status" value="1"/>
</dbReference>
<evidence type="ECO:0000313" key="3">
    <source>
        <dbReference type="Proteomes" id="UP000789570"/>
    </source>
</evidence>
<protein>
    <submittedName>
        <fullName evidence="2">7568_t:CDS:1</fullName>
    </submittedName>
</protein>
<dbReference type="InterPro" id="IPR037804">
    <property type="entry name" value="SGF73"/>
</dbReference>
<sequence length="319" mass="35165">MNPGWMTLVSSETVLVFKDEDTFPTFHVSSDVPSLEEPVMNHTSWKELKNATLSEDFNCEKIKAEEFEAAQNADASTDVSANDVTVEKFVKTPIAETYTSSHSSKKRKKSVASEGPIDLDRQCGVIVPPNNTPCARSLTCKSHSMALKRGVLGRSQSYDLLLAAYQKKSIGRPQNNGIQSNKQDNVKKDGKLLIPEKEEEEMVDSEEEVDAVMSAIMYSNPQPLVTRPESFVPQRNSVQKLYIKILKTYTPTGEKTGSEVGQVKELILPSAPKPPTVDTSVSSELLSSYEAEDLPPPEVVLAAESLEKRLIDNSTAHAY</sequence>
<gene>
    <name evidence="2" type="ORF">FCALED_LOCUS4725</name>
</gene>
<organism evidence="2 3">
    <name type="scientific">Funneliformis caledonium</name>
    <dbReference type="NCBI Taxonomy" id="1117310"/>
    <lineage>
        <taxon>Eukaryota</taxon>
        <taxon>Fungi</taxon>
        <taxon>Fungi incertae sedis</taxon>
        <taxon>Mucoromycota</taxon>
        <taxon>Glomeromycotina</taxon>
        <taxon>Glomeromycetes</taxon>
        <taxon>Glomerales</taxon>
        <taxon>Glomeraceae</taxon>
        <taxon>Funneliformis</taxon>
    </lineage>
</organism>
<dbReference type="Pfam" id="PF10775">
    <property type="entry name" value="ATP_sub_h"/>
    <property type="match status" value="1"/>
</dbReference>
<dbReference type="EMBL" id="CAJVPQ010000940">
    <property type="protein sequence ID" value="CAG8521558.1"/>
    <property type="molecule type" value="Genomic_DNA"/>
</dbReference>